<sequence>MAEPYLPFFVGSAPFPDSLREDIISVCIPFYT</sequence>
<reference evidence="1 2" key="2">
    <citation type="journal article" date="2014" name="Emerg. Microbes Infect.">
        <title>Potential impact on kidney infection: a whole-genome analysis of Leptospira santarosai serovar Shermani.</title>
        <authorList>
            <person name="Chou L.F."/>
            <person name="Chen T.W."/>
            <person name="Ko Y.C."/>
            <person name="Pan M.J."/>
            <person name="Tian Y.C."/>
            <person name="Chiu C.H."/>
            <person name="Tang P."/>
            <person name="Hung C.C."/>
            <person name="Yang C.W."/>
        </authorList>
    </citation>
    <scope>NUCLEOTIDE SEQUENCE</scope>
    <source>
        <strain evidence="1 2">LT 821</strain>
    </source>
</reference>
<dbReference type="EMBL" id="CP006695">
    <property type="protein sequence ID" value="AIT11112.1"/>
    <property type="molecule type" value="Genomic_DNA"/>
</dbReference>
<dbReference type="AlphaFoldDB" id="A0A097ET20"/>
<name>A0A097ET20_9LEPT</name>
<gene>
    <name evidence="1" type="ORF">LSS_23185</name>
</gene>
<accession>A0A097ET20</accession>
<organism evidence="1 2">
    <name type="scientific">Leptospira santarosai serovar Shermani str. LT 821</name>
    <dbReference type="NCBI Taxonomy" id="758847"/>
    <lineage>
        <taxon>Bacteria</taxon>
        <taxon>Pseudomonadati</taxon>
        <taxon>Spirochaetota</taxon>
        <taxon>Spirochaetia</taxon>
        <taxon>Leptospirales</taxon>
        <taxon>Leptospiraceae</taxon>
        <taxon>Leptospira</taxon>
    </lineage>
</organism>
<dbReference type="STRING" id="758847.LSS_23185"/>
<dbReference type="KEGG" id="lst:LSS_23185"/>
<protein>
    <submittedName>
        <fullName evidence="1">Uncharacterized protein</fullName>
    </submittedName>
</protein>
<proteinExistence type="predicted"/>
<dbReference type="Proteomes" id="UP000035800">
    <property type="component" value="Chromosome II"/>
</dbReference>
<reference evidence="1 2" key="1">
    <citation type="journal article" date="2012" name="Gene">
        <title>Sequence of Leptospira santarosai serovar Shermani genome and prediction of virulence-associated genes.</title>
        <authorList>
            <person name="Chou L.F."/>
            <person name="Chen Y.T."/>
            <person name="Lu C.W."/>
            <person name="Ko Y.C."/>
            <person name="Tang C.Y."/>
            <person name="Pan M.J."/>
            <person name="Tian Y.C."/>
            <person name="Chiu C.H."/>
            <person name="Hung C.C."/>
            <person name="Yang C.W."/>
        </authorList>
    </citation>
    <scope>NUCLEOTIDE SEQUENCE [LARGE SCALE GENOMIC DNA]</scope>
    <source>
        <strain evidence="1">LT 821</strain>
    </source>
</reference>
<evidence type="ECO:0000313" key="1">
    <source>
        <dbReference type="EMBL" id="AIT11112.1"/>
    </source>
</evidence>
<evidence type="ECO:0000313" key="2">
    <source>
        <dbReference type="Proteomes" id="UP000035800"/>
    </source>
</evidence>